<keyword evidence="3" id="KW-0540">Nuclease</keyword>
<comment type="similarity">
    <text evidence="1">Belongs to the YoeB family.</text>
</comment>
<dbReference type="InterPro" id="IPR009614">
    <property type="entry name" value="YoeB_toxin"/>
</dbReference>
<protein>
    <recommendedName>
        <fullName evidence="7">Endoribonuclease YoeB</fullName>
    </recommendedName>
    <alternativeName>
        <fullName evidence="6">Putative mRNA interferase YoeB</fullName>
    </alternativeName>
</protein>
<dbReference type="NCBIfam" id="TIGR02385">
    <property type="entry name" value="RelE_StbE"/>
    <property type="match status" value="1"/>
</dbReference>
<dbReference type="Pfam" id="PF06769">
    <property type="entry name" value="YoeB_toxin"/>
    <property type="match status" value="1"/>
</dbReference>
<dbReference type="PANTHER" id="PTHR38039">
    <property type="entry name" value="TOXIN YOEB"/>
    <property type="match status" value="1"/>
</dbReference>
<dbReference type="Gene3D" id="3.30.2310.20">
    <property type="entry name" value="RelE-like"/>
    <property type="match status" value="1"/>
</dbReference>
<comment type="caution">
    <text evidence="8">The sequence shown here is derived from an EMBL/GenBank/DDBJ whole genome shotgun (WGS) entry which is preliminary data.</text>
</comment>
<keyword evidence="5" id="KW-0378">Hydrolase</keyword>
<dbReference type="SUPFAM" id="SSF143011">
    <property type="entry name" value="RelE-like"/>
    <property type="match status" value="1"/>
</dbReference>
<evidence type="ECO:0000256" key="6">
    <source>
        <dbReference type="ARBA" id="ARBA00030388"/>
    </source>
</evidence>
<dbReference type="InterPro" id="IPR035093">
    <property type="entry name" value="RelE/ParE_toxin_dom_sf"/>
</dbReference>
<evidence type="ECO:0000256" key="1">
    <source>
        <dbReference type="ARBA" id="ARBA00008172"/>
    </source>
</evidence>
<dbReference type="InterPro" id="IPR007712">
    <property type="entry name" value="RelE/ParE_toxin"/>
</dbReference>
<keyword evidence="4" id="KW-0255">Endonuclease</keyword>
<evidence type="ECO:0000256" key="7">
    <source>
        <dbReference type="ARBA" id="ARBA00050056"/>
    </source>
</evidence>
<evidence type="ECO:0000256" key="3">
    <source>
        <dbReference type="ARBA" id="ARBA00022722"/>
    </source>
</evidence>
<keyword evidence="9" id="KW-1185">Reference proteome</keyword>
<dbReference type="PANTHER" id="PTHR38039:SF1">
    <property type="entry name" value="TOXIN YOEB"/>
    <property type="match status" value="1"/>
</dbReference>
<dbReference type="EMBL" id="WJBC01000003">
    <property type="protein sequence ID" value="MBC3803344.1"/>
    <property type="molecule type" value="Genomic_DNA"/>
</dbReference>
<dbReference type="RefSeq" id="WP_186841273.1">
    <property type="nucleotide sequence ID" value="NZ_WJBC01000003.1"/>
</dbReference>
<dbReference type="Proteomes" id="UP000603234">
    <property type="component" value="Unassembled WGS sequence"/>
</dbReference>
<sequence length="91" mass="10882">MVDNYQIIILKSALKDKEKIKAIPALKKNVDKLIEVLKTDPFKNPPPYEKLSGNFKMFYSRRINRQHRLVYKIQKDDKIVIIVSMWTHYSF</sequence>
<evidence type="ECO:0000313" key="9">
    <source>
        <dbReference type="Proteomes" id="UP000603234"/>
    </source>
</evidence>
<reference evidence="8 9" key="1">
    <citation type="journal article" date="2020" name="mSystems">
        <title>Defining Genomic and Predicted Metabolic Features of the Acetobacterium Genus.</title>
        <authorList>
            <person name="Ross D.E."/>
            <person name="Marshall C.W."/>
            <person name="Gulliver D."/>
            <person name="May H.D."/>
            <person name="Norman R.S."/>
        </authorList>
    </citation>
    <scope>NUCLEOTIDE SEQUENCE [LARGE SCALE GENOMIC DNA]</scope>
    <source>
        <strain evidence="8 9">DSM 8238</strain>
    </source>
</reference>
<accession>A0ABR6WRT0</accession>
<organism evidence="8 9">
    <name type="scientific">Acetobacterium fimetarium</name>
    <dbReference type="NCBI Taxonomy" id="52691"/>
    <lineage>
        <taxon>Bacteria</taxon>
        <taxon>Bacillati</taxon>
        <taxon>Bacillota</taxon>
        <taxon>Clostridia</taxon>
        <taxon>Eubacteriales</taxon>
        <taxon>Eubacteriaceae</taxon>
        <taxon>Acetobacterium</taxon>
    </lineage>
</organism>
<name>A0ABR6WRT0_9FIRM</name>
<evidence type="ECO:0000256" key="2">
    <source>
        <dbReference type="ARBA" id="ARBA00022649"/>
    </source>
</evidence>
<proteinExistence type="inferred from homology"/>
<dbReference type="NCBIfam" id="TIGR02116">
    <property type="entry name" value="toxin_Txe_YoeB"/>
    <property type="match status" value="1"/>
</dbReference>
<evidence type="ECO:0000256" key="5">
    <source>
        <dbReference type="ARBA" id="ARBA00022801"/>
    </source>
</evidence>
<evidence type="ECO:0000313" key="8">
    <source>
        <dbReference type="EMBL" id="MBC3803344.1"/>
    </source>
</evidence>
<gene>
    <name evidence="8" type="ORF">GH808_02675</name>
</gene>
<keyword evidence="2" id="KW-1277">Toxin-antitoxin system</keyword>
<evidence type="ECO:0000256" key="4">
    <source>
        <dbReference type="ARBA" id="ARBA00022759"/>
    </source>
</evidence>